<protein>
    <recommendedName>
        <fullName evidence="9">Odorant receptor</fullName>
    </recommendedName>
</protein>
<feature type="transmembrane region" description="Helical" evidence="9">
    <location>
        <begin position="78"/>
        <end position="96"/>
    </location>
</feature>
<evidence type="ECO:0000256" key="1">
    <source>
        <dbReference type="ARBA" id="ARBA00004141"/>
    </source>
</evidence>
<evidence type="ECO:0000256" key="6">
    <source>
        <dbReference type="ARBA" id="ARBA00023136"/>
    </source>
</evidence>
<dbReference type="EMBL" id="MW717327">
    <property type="protein sequence ID" value="UVB79133.1"/>
    <property type="molecule type" value="mRNA"/>
</dbReference>
<keyword evidence="8 9" id="KW-0807">Transducer</keyword>
<comment type="subcellular location">
    <subcellularLocation>
        <location evidence="9">Cell membrane</location>
        <topology evidence="9">Multi-pass membrane protein</topology>
    </subcellularLocation>
    <subcellularLocation>
        <location evidence="1">Membrane</location>
        <topology evidence="1">Multi-pass membrane protein</topology>
    </subcellularLocation>
</comment>
<feature type="transmembrane region" description="Helical" evidence="9">
    <location>
        <begin position="137"/>
        <end position="157"/>
    </location>
</feature>
<comment type="similarity">
    <text evidence="9">Belongs to the insect chemoreceptor superfamily. Heteromeric odorant receptor channel (TC 1.A.69) family.</text>
</comment>
<dbReference type="PANTHER" id="PTHR21137:SF44">
    <property type="entry name" value="ODORANT RECEPTOR 13A-RELATED"/>
    <property type="match status" value="1"/>
</dbReference>
<name>A0A978W736_9NEOP</name>
<keyword evidence="5 9" id="KW-1133">Transmembrane helix</keyword>
<evidence type="ECO:0000256" key="3">
    <source>
        <dbReference type="ARBA" id="ARBA00022692"/>
    </source>
</evidence>
<comment type="caution">
    <text evidence="9">Lacks conserved residue(s) required for the propagation of feature annotation.</text>
</comment>
<dbReference type="AlphaFoldDB" id="A0A978W736"/>
<dbReference type="Pfam" id="PF02949">
    <property type="entry name" value="7tm_6"/>
    <property type="match status" value="1"/>
</dbReference>
<dbReference type="GO" id="GO:0007165">
    <property type="term" value="P:signal transduction"/>
    <property type="evidence" value="ECO:0007669"/>
    <property type="project" value="UniProtKB-KW"/>
</dbReference>
<accession>A0A978W736</accession>
<evidence type="ECO:0000256" key="8">
    <source>
        <dbReference type="ARBA" id="ARBA00023224"/>
    </source>
</evidence>
<dbReference type="InterPro" id="IPR004117">
    <property type="entry name" value="7tm6_olfct_rcpt"/>
</dbReference>
<keyword evidence="6 9" id="KW-0472">Membrane</keyword>
<dbReference type="GO" id="GO:0005549">
    <property type="term" value="F:odorant binding"/>
    <property type="evidence" value="ECO:0007669"/>
    <property type="project" value="InterPro"/>
</dbReference>
<sequence length="370" mass="43116">MSIFYFGKSTDAAYLFLDMILIIFIPGMFRSYKMVSSRDIYDNLICELRGMWPQGRVSEEEHATLAPTLTRLHNVINGYFWCNVFLTVSFIAPPYIDIIKRAIGLPNPRILPFTYGLLPFDQLQPVYFEIILTLQTWQTLLTVFFIVCGDIFFCVLLSHITAQFDLLCIRITRLIFVPIDGQLIAEYPLGRTSVKLLQTNQDLASLESTLQEEIILRELKEIAERHDTLIRFSNYLERLYSFPLLVNFIYSSIIICFCAIFIVMIENITEFKYKLFLITSLSQIWVLCYYGETLPKSSRNVSTALYNCGWYNSSVKVRRSIHIMITRAQKFVYISTYGFSIICLENYTKIIKTAWSYFTILLNAYNPDIE</sequence>
<keyword evidence="7 9" id="KW-0675">Receptor</keyword>
<reference evidence="10" key="1">
    <citation type="journal article" date="2021" name="Zhi Wu Bao Hu">
        <title>Identification and Analysis of Chemosensory Gene of Yellow Leaf Borer.</title>
        <authorList>
            <person name="Li Z."/>
            <person name="Liu L."/>
            <person name="Yang B."/>
            <person name="Yan S."/>
            <person name="Wang G."/>
        </authorList>
    </citation>
    <scope>NUCLEOTIDE SEQUENCE</scope>
    <source>
        <strain evidence="10">ZC1996041</strain>
        <tissue evidence="10">Antennae and mouthparts</tissue>
    </source>
</reference>
<keyword evidence="3 9" id="KW-0812">Transmembrane</keyword>
<dbReference type="PANTHER" id="PTHR21137">
    <property type="entry name" value="ODORANT RECEPTOR"/>
    <property type="match status" value="1"/>
</dbReference>
<keyword evidence="4 9" id="KW-0552">Olfaction</keyword>
<feature type="transmembrane region" description="Helical" evidence="9">
    <location>
        <begin position="12"/>
        <end position="29"/>
    </location>
</feature>
<evidence type="ECO:0000256" key="2">
    <source>
        <dbReference type="ARBA" id="ARBA00022606"/>
    </source>
</evidence>
<evidence type="ECO:0000256" key="4">
    <source>
        <dbReference type="ARBA" id="ARBA00022725"/>
    </source>
</evidence>
<evidence type="ECO:0000256" key="7">
    <source>
        <dbReference type="ARBA" id="ARBA00023170"/>
    </source>
</evidence>
<dbReference type="GO" id="GO:0005886">
    <property type="term" value="C:plasma membrane"/>
    <property type="evidence" value="ECO:0007669"/>
    <property type="project" value="UniProtKB-SubCell"/>
</dbReference>
<reference evidence="10" key="2">
    <citation type="submission" date="2021-03" db="EMBL/GenBank/DDBJ databases">
        <authorList>
            <person name="Li z."/>
        </authorList>
    </citation>
    <scope>NUCLEOTIDE SEQUENCE</scope>
    <source>
        <strain evidence="10">ZC1996041</strain>
        <tissue evidence="10">Antennae and mouthparts</tissue>
    </source>
</reference>
<evidence type="ECO:0000313" key="10">
    <source>
        <dbReference type="EMBL" id="UVB79133.1"/>
    </source>
</evidence>
<proteinExistence type="evidence at transcript level"/>
<evidence type="ECO:0000256" key="5">
    <source>
        <dbReference type="ARBA" id="ARBA00022989"/>
    </source>
</evidence>
<keyword evidence="2 9" id="KW-0716">Sensory transduction</keyword>
<organism evidence="10">
    <name type="scientific">Heortia vitessoides</name>
    <dbReference type="NCBI Taxonomy" id="1557813"/>
    <lineage>
        <taxon>Eukaryota</taxon>
        <taxon>Metazoa</taxon>
        <taxon>Ecdysozoa</taxon>
        <taxon>Arthropoda</taxon>
        <taxon>Hexapoda</taxon>
        <taxon>Insecta</taxon>
        <taxon>Pterygota</taxon>
        <taxon>Neoptera</taxon>
        <taxon>Endopterygota</taxon>
        <taxon>Lepidoptera</taxon>
        <taxon>Glossata</taxon>
        <taxon>Ditrysia</taxon>
        <taxon>Pyraloidea</taxon>
        <taxon>Crambidae</taxon>
        <taxon>Heortia</taxon>
    </lineage>
</organism>
<evidence type="ECO:0000256" key="9">
    <source>
        <dbReference type="RuleBase" id="RU351113"/>
    </source>
</evidence>
<feature type="transmembrane region" description="Helical" evidence="9">
    <location>
        <begin position="239"/>
        <end position="265"/>
    </location>
</feature>
<dbReference type="GO" id="GO:0004984">
    <property type="term" value="F:olfactory receptor activity"/>
    <property type="evidence" value="ECO:0007669"/>
    <property type="project" value="InterPro"/>
</dbReference>